<reference evidence="2 3" key="1">
    <citation type="submission" date="2019-03" db="EMBL/GenBank/DDBJ databases">
        <title>Draft genome sequences of novel Actinobacteria.</title>
        <authorList>
            <person name="Sahin N."/>
            <person name="Ay H."/>
            <person name="Saygin H."/>
        </authorList>
    </citation>
    <scope>NUCLEOTIDE SEQUENCE [LARGE SCALE GENOMIC DNA]</scope>
    <source>
        <strain evidence="2 3">H3C3</strain>
    </source>
</reference>
<dbReference type="EMBL" id="SMKU01000212">
    <property type="protein sequence ID" value="TDD76530.1"/>
    <property type="molecule type" value="Genomic_DNA"/>
</dbReference>
<feature type="region of interest" description="Disordered" evidence="1">
    <location>
        <begin position="100"/>
        <end position="127"/>
    </location>
</feature>
<organism evidence="2 3">
    <name type="scientific">Actinomadura rubrisoli</name>
    <dbReference type="NCBI Taxonomy" id="2530368"/>
    <lineage>
        <taxon>Bacteria</taxon>
        <taxon>Bacillati</taxon>
        <taxon>Actinomycetota</taxon>
        <taxon>Actinomycetes</taxon>
        <taxon>Streptosporangiales</taxon>
        <taxon>Thermomonosporaceae</taxon>
        <taxon>Actinomadura</taxon>
    </lineage>
</organism>
<name>A0A4R5AWL1_9ACTN</name>
<dbReference type="RefSeq" id="WP_131899459.1">
    <property type="nucleotide sequence ID" value="NZ_SMKU01000212.1"/>
</dbReference>
<keyword evidence="3" id="KW-1185">Reference proteome</keyword>
<dbReference type="Proteomes" id="UP000294513">
    <property type="component" value="Unassembled WGS sequence"/>
</dbReference>
<evidence type="ECO:0000313" key="3">
    <source>
        <dbReference type="Proteomes" id="UP000294513"/>
    </source>
</evidence>
<evidence type="ECO:0000313" key="2">
    <source>
        <dbReference type="EMBL" id="TDD76530.1"/>
    </source>
</evidence>
<dbReference type="AlphaFoldDB" id="A0A4R5AWL1"/>
<accession>A0A4R5AWL1</accession>
<evidence type="ECO:0000256" key="1">
    <source>
        <dbReference type="SAM" id="MobiDB-lite"/>
    </source>
</evidence>
<protein>
    <submittedName>
        <fullName evidence="2">Uncharacterized protein</fullName>
    </submittedName>
</protein>
<dbReference type="OrthoDB" id="3482995at2"/>
<sequence length="127" mass="14356">MAPKDVKFRASKIRESGDLVNDAVNLWSNAPFTLDSAVLPANCFGKVGEELGLRDEYERSRAKTILELNDGTNILIQNREAVYKAADRYEGAEIKATQNVKDIPRHRPDLDNDHSDYESKYGWARNS</sequence>
<feature type="compositionally biased region" description="Basic and acidic residues" evidence="1">
    <location>
        <begin position="102"/>
        <end position="119"/>
    </location>
</feature>
<comment type="caution">
    <text evidence="2">The sequence shown here is derived from an EMBL/GenBank/DDBJ whole genome shotgun (WGS) entry which is preliminary data.</text>
</comment>
<proteinExistence type="predicted"/>
<gene>
    <name evidence="2" type="ORF">E1298_30780</name>
</gene>